<evidence type="ECO:0008006" key="5">
    <source>
        <dbReference type="Google" id="ProtNLM"/>
    </source>
</evidence>
<keyword evidence="4" id="KW-1185">Reference proteome</keyword>
<dbReference type="RefSeq" id="WP_194116947.1">
    <property type="nucleotide sequence ID" value="NZ_JADFUA010000009.1"/>
</dbReference>
<evidence type="ECO:0000256" key="2">
    <source>
        <dbReference type="SAM" id="Phobius"/>
    </source>
</evidence>
<evidence type="ECO:0000256" key="1">
    <source>
        <dbReference type="SAM" id="MobiDB-lite"/>
    </source>
</evidence>
<dbReference type="EMBL" id="JADFUA010000009">
    <property type="protein sequence ID" value="MBE9610400.1"/>
    <property type="molecule type" value="Genomic_DNA"/>
</dbReference>
<reference evidence="3 4" key="1">
    <citation type="submission" date="2020-10" db="EMBL/GenBank/DDBJ databases">
        <title>The genome sequence of Chitinilyticum litopenaei 4Y14.</title>
        <authorList>
            <person name="Liu Y."/>
        </authorList>
    </citation>
    <scope>NUCLEOTIDE SEQUENCE [LARGE SCALE GENOMIC DNA]</scope>
    <source>
        <strain evidence="3 4">4Y14</strain>
    </source>
</reference>
<protein>
    <recommendedName>
        <fullName evidence="5">Fimbrial assembly protein</fullName>
    </recommendedName>
</protein>
<keyword evidence="2" id="KW-1133">Transmembrane helix</keyword>
<proteinExistence type="predicted"/>
<feature type="region of interest" description="Disordered" evidence="1">
    <location>
        <begin position="201"/>
        <end position="220"/>
    </location>
</feature>
<sequence length="220" mass="24011">MKPLYLDFHRSRQVVPWLGLLLIAAGVVALLSVMTQLDVVAQQRIQLQQDEDNIALQLRRTQTQQQNQQASSPQNMKQVELRTAQLYSPRPLLDDLGAHWASDVAFLRLDLDSTARNAKLELEARDLNQLLLFIDRLEATPGIDLVTLARSGAKPNDPFRPVQASLEVNWRKASEFANTHNPFASAASAASKASAASLALRATPAAGSKPAQGSSARGGR</sequence>
<organism evidence="3 4">
    <name type="scientific">Chitinilyticum piscinae</name>
    <dbReference type="NCBI Taxonomy" id="2866724"/>
    <lineage>
        <taxon>Bacteria</taxon>
        <taxon>Pseudomonadati</taxon>
        <taxon>Pseudomonadota</taxon>
        <taxon>Betaproteobacteria</taxon>
        <taxon>Neisseriales</taxon>
        <taxon>Chitinibacteraceae</taxon>
        <taxon>Chitinilyticum</taxon>
    </lineage>
</organism>
<name>A0A8J7G1S7_9NEIS</name>
<dbReference type="Proteomes" id="UP000604481">
    <property type="component" value="Unassembled WGS sequence"/>
</dbReference>
<accession>A0A8J7G1S7</accession>
<keyword evidence="2" id="KW-0812">Transmembrane</keyword>
<feature type="transmembrane region" description="Helical" evidence="2">
    <location>
        <begin position="14"/>
        <end position="34"/>
    </location>
</feature>
<evidence type="ECO:0000313" key="3">
    <source>
        <dbReference type="EMBL" id="MBE9610400.1"/>
    </source>
</evidence>
<dbReference type="AlphaFoldDB" id="A0A8J7G1S7"/>
<gene>
    <name evidence="3" type="ORF">INR99_13750</name>
</gene>
<feature type="compositionally biased region" description="Polar residues" evidence="1">
    <location>
        <begin position="211"/>
        <end position="220"/>
    </location>
</feature>
<keyword evidence="2" id="KW-0472">Membrane</keyword>
<evidence type="ECO:0000313" key="4">
    <source>
        <dbReference type="Proteomes" id="UP000604481"/>
    </source>
</evidence>
<comment type="caution">
    <text evidence="3">The sequence shown here is derived from an EMBL/GenBank/DDBJ whole genome shotgun (WGS) entry which is preliminary data.</text>
</comment>